<evidence type="ECO:0000256" key="2">
    <source>
        <dbReference type="ARBA" id="ARBA00034653"/>
    </source>
</evidence>
<dbReference type="PROSITE" id="PS50011">
    <property type="entry name" value="PROTEIN_KINASE_DOM"/>
    <property type="match status" value="1"/>
</dbReference>
<dbReference type="Gene3D" id="3.30.200.20">
    <property type="entry name" value="Phosphorylase Kinase, domain 1"/>
    <property type="match status" value="1"/>
</dbReference>
<feature type="domain" description="Protein kinase" evidence="4">
    <location>
        <begin position="56"/>
        <end position="374"/>
    </location>
</feature>
<dbReference type="InterPro" id="IPR011009">
    <property type="entry name" value="Kinase-like_dom_sf"/>
</dbReference>
<dbReference type="Ensembl" id="ENSACIT00000023819.1">
    <property type="protein sequence ID" value="ENSACIP00000023208.1"/>
    <property type="gene ID" value="ENSACIG00000018017.1"/>
</dbReference>
<dbReference type="GeneTree" id="ENSGT00940000155390"/>
<dbReference type="PANTHER" id="PTHR48014">
    <property type="entry name" value="SERINE/THREONINE-PROTEIN KINASE FRAY2"/>
    <property type="match status" value="1"/>
</dbReference>
<evidence type="ECO:0000313" key="5">
    <source>
        <dbReference type="Ensembl" id="ENSACIP00000023208.1"/>
    </source>
</evidence>
<evidence type="ECO:0000256" key="3">
    <source>
        <dbReference type="SAM" id="MobiDB-lite"/>
    </source>
</evidence>
<dbReference type="Pfam" id="PF00069">
    <property type="entry name" value="Pkinase"/>
    <property type="match status" value="1"/>
</dbReference>
<dbReference type="GO" id="GO:0005524">
    <property type="term" value="F:ATP binding"/>
    <property type="evidence" value="ECO:0007669"/>
    <property type="project" value="InterPro"/>
</dbReference>
<accession>A0A3Q0SN83</accession>
<feature type="compositionally biased region" description="Low complexity" evidence="3">
    <location>
        <begin position="394"/>
        <end position="410"/>
    </location>
</feature>
<dbReference type="GO" id="GO:1902554">
    <property type="term" value="C:serine/threonine protein kinase complex"/>
    <property type="evidence" value="ECO:0007669"/>
    <property type="project" value="TreeGrafter"/>
</dbReference>
<feature type="region of interest" description="Disordered" evidence="3">
    <location>
        <begin position="373"/>
        <end position="410"/>
    </location>
</feature>
<keyword evidence="6" id="KW-1185">Reference proteome</keyword>
<feature type="compositionally biased region" description="Polar residues" evidence="3">
    <location>
        <begin position="315"/>
        <end position="325"/>
    </location>
</feature>
<dbReference type="SUPFAM" id="SSF56112">
    <property type="entry name" value="Protein kinase-like (PK-like)"/>
    <property type="match status" value="1"/>
</dbReference>
<dbReference type="Proteomes" id="UP000261340">
    <property type="component" value="Unplaced"/>
</dbReference>
<dbReference type="GO" id="GO:0004672">
    <property type="term" value="F:protein kinase activity"/>
    <property type="evidence" value="ECO:0007669"/>
    <property type="project" value="InterPro"/>
</dbReference>
<sequence length="410" mass="44865">DCSCISHAQVQPMDIEERYEDTSHQFLSCDGSEYTLQGPAGGDDITGLSAEPAHYQLLSELRGFNNLSQVNMARHIPTGQLVAVKQTNLDECTEEELLQLMSQNEVLLSRLFRHPNLLTSRLVFSSCCQLWVLTPLMAYGSADTLLRTYFPDGMSESLIAYLLYGVLKALEYLHRMGYVHGVKASHILLSGEGCVYLSGLHSVYSMMREGKRMRAVFDMPHHSPALLPWLSPELLRQDLHGYGVKSDIYSLGIVACELVSGRVPFQDMPPTQMLLQKLRGSHCCLLDVAPFPLGELGGLKVSRSGVDSGIGESVATGSLTHSATAPPTDRPQSPGPKNHSATLHSLVQLCLQQQPERVKRHTRDSFLSLMYPAAPLASPEDPPVSSPPAPSCHTPAPAATDTTEAVWDFS</sequence>
<dbReference type="OMA" id="NCTVNNR"/>
<feature type="region of interest" description="Disordered" evidence="3">
    <location>
        <begin position="312"/>
        <end position="340"/>
    </location>
</feature>
<evidence type="ECO:0000259" key="4">
    <source>
        <dbReference type="PROSITE" id="PS50011"/>
    </source>
</evidence>
<name>A0A3Q0SN83_AMPCI</name>
<feature type="compositionally biased region" description="Pro residues" evidence="3">
    <location>
        <begin position="380"/>
        <end position="390"/>
    </location>
</feature>
<proteinExistence type="inferred from homology"/>
<evidence type="ECO:0000313" key="6">
    <source>
        <dbReference type="Proteomes" id="UP000261340"/>
    </source>
</evidence>
<reference evidence="5" key="1">
    <citation type="submission" date="2025-08" db="UniProtKB">
        <authorList>
            <consortium name="Ensembl"/>
        </authorList>
    </citation>
    <scope>IDENTIFICATION</scope>
</reference>
<comment type="function">
    <text evidence="2">Pseudokinase which, in complex with CAB39/MO25 (CAB39/MO25alpha or CAB39L/MO25beta), binds to and activates STK11/LKB1. Adopts a closed conformation typical of active protein kinases and binds STK11/LKB1 as a pseudosubstrate, promoting conformational change of STK11/LKB1 in an active conformation.</text>
</comment>
<dbReference type="Gene3D" id="1.10.510.10">
    <property type="entry name" value="Transferase(Phosphotransferase) domain 1"/>
    <property type="match status" value="1"/>
</dbReference>
<organism evidence="5 6">
    <name type="scientific">Amphilophus citrinellus</name>
    <name type="common">Midas cichlid</name>
    <name type="synonym">Cichlasoma citrinellum</name>
    <dbReference type="NCBI Taxonomy" id="61819"/>
    <lineage>
        <taxon>Eukaryota</taxon>
        <taxon>Metazoa</taxon>
        <taxon>Chordata</taxon>
        <taxon>Craniata</taxon>
        <taxon>Vertebrata</taxon>
        <taxon>Euteleostomi</taxon>
        <taxon>Actinopterygii</taxon>
        <taxon>Neopterygii</taxon>
        <taxon>Teleostei</taxon>
        <taxon>Neoteleostei</taxon>
        <taxon>Acanthomorphata</taxon>
        <taxon>Ovalentaria</taxon>
        <taxon>Cichlomorphae</taxon>
        <taxon>Cichliformes</taxon>
        <taxon>Cichlidae</taxon>
        <taxon>New World cichlids</taxon>
        <taxon>Cichlasomatinae</taxon>
        <taxon>Heroini</taxon>
        <taxon>Amphilophus</taxon>
    </lineage>
</organism>
<dbReference type="STRING" id="61819.ENSACIP00000023208"/>
<dbReference type="AlphaFoldDB" id="A0A3Q0SN83"/>
<reference evidence="5" key="2">
    <citation type="submission" date="2025-09" db="UniProtKB">
        <authorList>
            <consortium name="Ensembl"/>
        </authorList>
    </citation>
    <scope>IDENTIFICATION</scope>
</reference>
<evidence type="ECO:0000256" key="1">
    <source>
        <dbReference type="ARBA" id="ARBA00008874"/>
    </source>
</evidence>
<protein>
    <submittedName>
        <fullName evidence="5">STE20 related adaptor beta</fullName>
    </submittedName>
</protein>
<dbReference type="InterPro" id="IPR047173">
    <property type="entry name" value="STRAD_A/B-like"/>
</dbReference>
<dbReference type="GO" id="GO:0043539">
    <property type="term" value="F:protein serine/threonine kinase activator activity"/>
    <property type="evidence" value="ECO:0007669"/>
    <property type="project" value="InterPro"/>
</dbReference>
<comment type="similarity">
    <text evidence="1">Belongs to the protein kinase superfamily. STE Ser/Thr protein kinase family. STE20 subfamily.</text>
</comment>
<dbReference type="PANTHER" id="PTHR48014:SF13">
    <property type="entry name" value="STE20-RELATED KINASE ADAPTER PROTEIN BETA"/>
    <property type="match status" value="1"/>
</dbReference>
<dbReference type="GO" id="GO:0006611">
    <property type="term" value="P:protein export from nucleus"/>
    <property type="evidence" value="ECO:0007669"/>
    <property type="project" value="TreeGrafter"/>
</dbReference>
<dbReference type="InterPro" id="IPR000719">
    <property type="entry name" value="Prot_kinase_dom"/>
</dbReference>